<dbReference type="VEuPathDB" id="VectorBase:BGLAX_049621"/>
<dbReference type="Proteomes" id="UP000076420">
    <property type="component" value="Unassembled WGS sequence"/>
</dbReference>
<sequence>MPFQRTGNLRPSPQIDLFLTTVPTNRAMTLSTTKAYQLSSPIAQTHPSKPVNKVSPPLPSDHLSSWFPNSTEIIFLNHNLLTKLTNSTFYHLIHLKHLDLSDNDISEIHLLAFDGLTSLRFLRLNYNYIAFNAVSPYIFKQLNNLQSLDLIQRPRAEKVDVPGLMLQPLTQLRRLALGTFSSTLYFGPEFLNLTHLEVLEITGSTQYITQASFKNVNGLKELVISGMSLLKSMDDKVFVHFKNLTVLKMFYTVIDLQRVLSLLWPFTGREMSEILFRGITATLEMPDPMRNGYLTKKDLITTWDRCLRNILISGNPIIGSAIALFPLALLQNLTTAVVGNAMRTCQSFSPFPRFSLTKDNYLRNSYYNELPFHDSFFGLENLAVSKCQLDRIFFAIKSDRVFENTTKLKELDLSENSLNALSKGTFARNSELVYLSLSGNQFKDIPFDLKSTPNLKNLDLSIYPFDPNAIPEDMYLSFFTPDRSFPDNCVNKPGGDSVNHQSISVELFNCSDPPIQMSPPLPSDHLVRQHHGQQQKGRRCRQQFTLYLR</sequence>
<organism evidence="4 5">
    <name type="scientific">Biomphalaria glabrata</name>
    <name type="common">Bloodfluke planorb</name>
    <name type="synonym">Freshwater snail</name>
    <dbReference type="NCBI Taxonomy" id="6526"/>
    <lineage>
        <taxon>Eukaryota</taxon>
        <taxon>Metazoa</taxon>
        <taxon>Spiralia</taxon>
        <taxon>Lophotrochozoa</taxon>
        <taxon>Mollusca</taxon>
        <taxon>Gastropoda</taxon>
        <taxon>Heterobranchia</taxon>
        <taxon>Euthyneura</taxon>
        <taxon>Panpulmonata</taxon>
        <taxon>Hygrophila</taxon>
        <taxon>Lymnaeoidea</taxon>
        <taxon>Planorbidae</taxon>
        <taxon>Biomphalaria</taxon>
    </lineage>
</organism>
<name>A0A2C9LWT3_BIOGL</name>
<evidence type="ECO:0000256" key="1">
    <source>
        <dbReference type="ARBA" id="ARBA00022614"/>
    </source>
</evidence>
<keyword evidence="1" id="KW-0433">Leucine-rich repeat</keyword>
<dbReference type="SUPFAM" id="SSF52058">
    <property type="entry name" value="L domain-like"/>
    <property type="match status" value="1"/>
</dbReference>
<accession>A0A2C9LWT3</accession>
<dbReference type="Gene3D" id="3.80.10.10">
    <property type="entry name" value="Ribonuclease Inhibitor"/>
    <property type="match status" value="3"/>
</dbReference>
<dbReference type="PANTHER" id="PTHR24369:SF210">
    <property type="entry name" value="CHAOPTIN-RELATED"/>
    <property type="match status" value="1"/>
</dbReference>
<dbReference type="InterPro" id="IPR026906">
    <property type="entry name" value="LRR_5"/>
</dbReference>
<proteinExistence type="predicted"/>
<dbReference type="VEuPathDB" id="VectorBase:BGLB035763"/>
<dbReference type="InterPro" id="IPR001611">
    <property type="entry name" value="Leu-rich_rpt"/>
</dbReference>
<evidence type="ECO:0000313" key="5">
    <source>
        <dbReference type="Proteomes" id="UP000076420"/>
    </source>
</evidence>
<dbReference type="InterPro" id="IPR003591">
    <property type="entry name" value="Leu-rich_rpt_typical-subtyp"/>
</dbReference>
<dbReference type="STRING" id="6526.A0A2C9LWT3"/>
<dbReference type="VEuPathDB" id="VectorBase:BGLAX_029825"/>
<dbReference type="AlphaFoldDB" id="A0A2C9LWT3"/>
<dbReference type="Pfam" id="PF13855">
    <property type="entry name" value="LRR_8"/>
    <property type="match status" value="2"/>
</dbReference>
<gene>
    <name evidence="4" type="primary">106051326</name>
</gene>
<evidence type="ECO:0000313" key="4">
    <source>
        <dbReference type="EnsemblMetazoa" id="BGLB035763-PA"/>
    </source>
</evidence>
<dbReference type="PANTHER" id="PTHR24369">
    <property type="entry name" value="ANTIGEN BSP, PUTATIVE-RELATED"/>
    <property type="match status" value="1"/>
</dbReference>
<evidence type="ECO:0000256" key="3">
    <source>
        <dbReference type="ARBA" id="ARBA00022737"/>
    </source>
</evidence>
<dbReference type="InterPro" id="IPR050541">
    <property type="entry name" value="LRR_TM_domain-containing"/>
</dbReference>
<protein>
    <submittedName>
        <fullName evidence="4">Uncharacterized protein</fullName>
    </submittedName>
</protein>
<dbReference type="KEGG" id="bgt:106051326"/>
<reference evidence="4" key="1">
    <citation type="submission" date="2020-05" db="UniProtKB">
        <authorList>
            <consortium name="EnsemblMetazoa"/>
        </authorList>
    </citation>
    <scope>IDENTIFICATION</scope>
    <source>
        <strain evidence="4">BB02</strain>
    </source>
</reference>
<dbReference type="EnsemblMetazoa" id="BGLB035763-RA">
    <property type="protein sequence ID" value="BGLB035763-PA"/>
    <property type="gene ID" value="BGLB035763"/>
</dbReference>
<dbReference type="SMART" id="SM00369">
    <property type="entry name" value="LRR_TYP"/>
    <property type="match status" value="5"/>
</dbReference>
<dbReference type="InterPro" id="IPR032675">
    <property type="entry name" value="LRR_dom_sf"/>
</dbReference>
<keyword evidence="3" id="KW-0677">Repeat</keyword>
<evidence type="ECO:0000256" key="2">
    <source>
        <dbReference type="ARBA" id="ARBA00022729"/>
    </source>
</evidence>
<dbReference type="Pfam" id="PF13306">
    <property type="entry name" value="LRR_5"/>
    <property type="match status" value="1"/>
</dbReference>
<dbReference type="PROSITE" id="PS51450">
    <property type="entry name" value="LRR"/>
    <property type="match status" value="2"/>
</dbReference>
<dbReference type="GO" id="GO:0005886">
    <property type="term" value="C:plasma membrane"/>
    <property type="evidence" value="ECO:0007669"/>
    <property type="project" value="TreeGrafter"/>
</dbReference>
<keyword evidence="2" id="KW-0732">Signal</keyword>